<dbReference type="AlphaFoldDB" id="A0A7S2RFA6"/>
<dbReference type="EMBL" id="HBHK01004747">
    <property type="protein sequence ID" value="CAD9669515.1"/>
    <property type="molecule type" value="Transcribed_RNA"/>
</dbReference>
<protein>
    <submittedName>
        <fullName evidence="1">Uncharacterized protein</fullName>
    </submittedName>
</protein>
<name>A0A7S2RFA6_9STRA</name>
<accession>A0A7S2RFA6</accession>
<proteinExistence type="predicted"/>
<sequence>MISCQGSIQTKLRPATWIPGIRNPHSEVQSWTFDADVATSMKYVWEAANDLTTTGYIPRVFDKDTEVIVVDCLTKNAKWMDQLRFAFKFCEEGKTDCQVFGSSTGFLPLIFPLAPVLNVFLCWIPFLDQGVCGKEMGKLGQQVETKFNTSITIRVMRYSNSNPKKKTISPNDG</sequence>
<reference evidence="1" key="1">
    <citation type="submission" date="2021-01" db="EMBL/GenBank/DDBJ databases">
        <authorList>
            <person name="Corre E."/>
            <person name="Pelletier E."/>
            <person name="Niang G."/>
            <person name="Scheremetjew M."/>
            <person name="Finn R."/>
            <person name="Kale V."/>
            <person name="Holt S."/>
            <person name="Cochrane G."/>
            <person name="Meng A."/>
            <person name="Brown T."/>
            <person name="Cohen L."/>
        </authorList>
    </citation>
    <scope>NUCLEOTIDE SEQUENCE</scope>
    <source>
        <strain evidence="1">NY070348D</strain>
    </source>
</reference>
<gene>
    <name evidence="1" type="ORF">QSP1433_LOCUS2849</name>
</gene>
<evidence type="ECO:0000313" key="1">
    <source>
        <dbReference type="EMBL" id="CAD9669515.1"/>
    </source>
</evidence>
<organism evidence="1">
    <name type="scientific">Mucochytrium quahogii</name>
    <dbReference type="NCBI Taxonomy" id="96639"/>
    <lineage>
        <taxon>Eukaryota</taxon>
        <taxon>Sar</taxon>
        <taxon>Stramenopiles</taxon>
        <taxon>Bigyra</taxon>
        <taxon>Labyrinthulomycetes</taxon>
        <taxon>Thraustochytrida</taxon>
        <taxon>Thraustochytriidae</taxon>
        <taxon>Mucochytrium</taxon>
    </lineage>
</organism>